<dbReference type="InterPro" id="IPR023801">
    <property type="entry name" value="His_deacetylse_dom"/>
</dbReference>
<evidence type="ECO:0000313" key="5">
    <source>
        <dbReference type="Proteomes" id="UP000653472"/>
    </source>
</evidence>
<dbReference type="AlphaFoldDB" id="A0A969WDP6"/>
<dbReference type="PANTHER" id="PTHR10625:SF10">
    <property type="entry name" value="HISTONE DEACETYLASE HDAC1"/>
    <property type="match status" value="1"/>
</dbReference>
<feature type="domain" description="Histone deacetylase" evidence="3">
    <location>
        <begin position="20"/>
        <end position="301"/>
    </location>
</feature>
<reference evidence="4" key="1">
    <citation type="submission" date="2020-03" db="EMBL/GenBank/DDBJ databases">
        <title>Solimonas marina sp. nov., isolated from deep seawater of the Pacific Ocean.</title>
        <authorList>
            <person name="Liu X."/>
            <person name="Lai Q."/>
            <person name="Sun F."/>
            <person name="Gai Y."/>
            <person name="Li G."/>
            <person name="Shao Z."/>
        </authorList>
    </citation>
    <scope>NUCLEOTIDE SEQUENCE</scope>
    <source>
        <strain evidence="4">C16B3</strain>
    </source>
</reference>
<sequence length="306" mass="33818">MPNVWISHASSRRHRMEDGHPECPERLAVVEDRLVSSGLELFLERREAPAAPLEALLRVHEADHVESVLRTHPEQGLVHIDPDTSMNAYTADAALHAAGAGVLGVELAMNKHAGFVFCGVRPPGHHAERHRAMGFCFFNNVAVAAAEALARGLRRVAILDFDVHYGNGTADIFRDDPRVLLCSTYQYPLYPDWHGEPDAPGRVDVPLSPGDGSDCYRTAVQQRWLPALEKFAPEMLLVSAGFDAHVRDPLSDLRLVEDDFYWTGTQIRDFAAKRCEGRVVATLEGGYDPYALAVCVESFVRPFIGA</sequence>
<evidence type="ECO:0000256" key="1">
    <source>
        <dbReference type="ARBA" id="ARBA00005947"/>
    </source>
</evidence>
<proteinExistence type="inferred from homology"/>
<name>A0A969WDP6_9GAMM</name>
<dbReference type="InterPro" id="IPR037138">
    <property type="entry name" value="His_deacetylse_dom_sf"/>
</dbReference>
<dbReference type="PANTHER" id="PTHR10625">
    <property type="entry name" value="HISTONE DEACETYLASE HDAC1-RELATED"/>
    <property type="match status" value="1"/>
</dbReference>
<dbReference type="GO" id="GO:0040029">
    <property type="term" value="P:epigenetic regulation of gene expression"/>
    <property type="evidence" value="ECO:0007669"/>
    <property type="project" value="TreeGrafter"/>
</dbReference>
<dbReference type="Proteomes" id="UP000653472">
    <property type="component" value="Unassembled WGS sequence"/>
</dbReference>
<dbReference type="InterPro" id="IPR023696">
    <property type="entry name" value="Ureohydrolase_dom_sf"/>
</dbReference>
<dbReference type="EMBL" id="JAAVXB010000008">
    <property type="protein sequence ID" value="NKF23491.1"/>
    <property type="molecule type" value="Genomic_DNA"/>
</dbReference>
<dbReference type="PRINTS" id="PR01270">
    <property type="entry name" value="HDASUPER"/>
</dbReference>
<organism evidence="4 5">
    <name type="scientific">Solimonas marina</name>
    <dbReference type="NCBI Taxonomy" id="2714601"/>
    <lineage>
        <taxon>Bacteria</taxon>
        <taxon>Pseudomonadati</taxon>
        <taxon>Pseudomonadota</taxon>
        <taxon>Gammaproteobacteria</taxon>
        <taxon>Nevskiales</taxon>
        <taxon>Nevskiaceae</taxon>
        <taxon>Solimonas</taxon>
    </lineage>
</organism>
<feature type="region of interest" description="Disordered" evidence="2">
    <location>
        <begin position="1"/>
        <end position="20"/>
    </location>
</feature>
<dbReference type="InterPro" id="IPR000286">
    <property type="entry name" value="HDACs"/>
</dbReference>
<keyword evidence="5" id="KW-1185">Reference proteome</keyword>
<evidence type="ECO:0000313" key="4">
    <source>
        <dbReference type="EMBL" id="NKF23491.1"/>
    </source>
</evidence>
<accession>A0A969WDP6</accession>
<dbReference type="GO" id="GO:0004407">
    <property type="term" value="F:histone deacetylase activity"/>
    <property type="evidence" value="ECO:0007669"/>
    <property type="project" value="TreeGrafter"/>
</dbReference>
<gene>
    <name evidence="4" type="ORF">G7Y82_14320</name>
</gene>
<dbReference type="Pfam" id="PF00850">
    <property type="entry name" value="Hist_deacetyl"/>
    <property type="match status" value="1"/>
</dbReference>
<dbReference type="SUPFAM" id="SSF52768">
    <property type="entry name" value="Arginase/deacetylase"/>
    <property type="match status" value="1"/>
</dbReference>
<evidence type="ECO:0000256" key="2">
    <source>
        <dbReference type="SAM" id="MobiDB-lite"/>
    </source>
</evidence>
<protein>
    <submittedName>
        <fullName evidence="4">Histone deacetylase family protein</fullName>
    </submittedName>
</protein>
<comment type="similarity">
    <text evidence="1">Belongs to the histone deacetylase family.</text>
</comment>
<evidence type="ECO:0000259" key="3">
    <source>
        <dbReference type="Pfam" id="PF00850"/>
    </source>
</evidence>
<dbReference type="Gene3D" id="3.40.800.20">
    <property type="entry name" value="Histone deacetylase domain"/>
    <property type="match status" value="1"/>
</dbReference>
<dbReference type="CDD" id="cd11599">
    <property type="entry name" value="HDAC_classII_2"/>
    <property type="match status" value="1"/>
</dbReference>
<comment type="caution">
    <text evidence="4">The sequence shown here is derived from an EMBL/GenBank/DDBJ whole genome shotgun (WGS) entry which is preliminary data.</text>
</comment>